<gene>
    <name evidence="2" type="ORF">JZ751_025398</name>
</gene>
<keyword evidence="3" id="KW-1185">Reference proteome</keyword>
<dbReference type="AlphaFoldDB" id="A0A8T2NEM8"/>
<evidence type="ECO:0000313" key="2">
    <source>
        <dbReference type="EMBL" id="KAG9338729.1"/>
    </source>
</evidence>
<organism evidence="2 3">
    <name type="scientific">Albula glossodonta</name>
    <name type="common">roundjaw bonefish</name>
    <dbReference type="NCBI Taxonomy" id="121402"/>
    <lineage>
        <taxon>Eukaryota</taxon>
        <taxon>Metazoa</taxon>
        <taxon>Chordata</taxon>
        <taxon>Craniata</taxon>
        <taxon>Vertebrata</taxon>
        <taxon>Euteleostomi</taxon>
        <taxon>Actinopterygii</taxon>
        <taxon>Neopterygii</taxon>
        <taxon>Teleostei</taxon>
        <taxon>Albuliformes</taxon>
        <taxon>Albulidae</taxon>
        <taxon>Albula</taxon>
    </lineage>
</organism>
<reference evidence="2" key="1">
    <citation type="thesis" date="2021" institute="BYU ScholarsArchive" country="Provo, UT, USA">
        <title>Applications of and Algorithms for Genome Assembly and Genomic Analyses with an Emphasis on Marine Teleosts.</title>
        <authorList>
            <person name="Pickett B.D."/>
        </authorList>
    </citation>
    <scope>NUCLEOTIDE SEQUENCE</scope>
    <source>
        <strain evidence="2">HI-2016</strain>
    </source>
</reference>
<evidence type="ECO:0000256" key="1">
    <source>
        <dbReference type="SAM" id="MobiDB-lite"/>
    </source>
</evidence>
<feature type="region of interest" description="Disordered" evidence="1">
    <location>
        <begin position="160"/>
        <end position="207"/>
    </location>
</feature>
<dbReference type="Proteomes" id="UP000824540">
    <property type="component" value="Unassembled WGS sequence"/>
</dbReference>
<dbReference type="EMBL" id="JAFBMS010000062">
    <property type="protein sequence ID" value="KAG9338729.1"/>
    <property type="molecule type" value="Genomic_DNA"/>
</dbReference>
<evidence type="ECO:0000313" key="3">
    <source>
        <dbReference type="Proteomes" id="UP000824540"/>
    </source>
</evidence>
<name>A0A8T2NEM8_9TELE</name>
<accession>A0A8T2NEM8</accession>
<protein>
    <submittedName>
        <fullName evidence="2">Uncharacterized protein</fullName>
    </submittedName>
</protein>
<comment type="caution">
    <text evidence="2">The sequence shown here is derived from an EMBL/GenBank/DDBJ whole genome shotgun (WGS) entry which is preliminary data.</text>
</comment>
<proteinExistence type="predicted"/>
<sequence length="207" mass="22610">MLLYRKTRLLADSRPFPQFSIQEENRVKTFYFVMVGVCGGAFGSERFEMASATVQSNDHHITGSAAATPFTWVCGRATAGQSVSGHNAGVLSQALRLVSPNDFRPSESQSLTPEMSSYFYAPFGKCQPACFTTALQHKAKIKGKRISALSRARTHEEALTALHQQSSTDPQHMPSGTDRLLGSQTTNASGSEFKPINTAAQKIYSER</sequence>